<proteinExistence type="predicted"/>
<evidence type="ECO:0000313" key="2">
    <source>
        <dbReference type="EMBL" id="EMG45907.1"/>
    </source>
</evidence>
<evidence type="ECO:0000256" key="1">
    <source>
        <dbReference type="SAM" id="MobiDB-lite"/>
    </source>
</evidence>
<dbReference type="OrthoDB" id="10561490at2759"/>
<feature type="region of interest" description="Disordered" evidence="1">
    <location>
        <begin position="152"/>
        <end position="194"/>
    </location>
</feature>
<keyword evidence="3" id="KW-1185">Reference proteome</keyword>
<name>M3HF81_CANMX</name>
<dbReference type="HOGENOM" id="CLU_1402245_0_0_1"/>
<evidence type="ECO:0000313" key="3">
    <source>
        <dbReference type="Proteomes" id="UP000011777"/>
    </source>
</evidence>
<sequence>MDTHTITSCNDPNCKLHQAELDSSTQKLRKLHSLKNSLKNYDNFQEVLEVAKEAASLQATMTIEERLAFYAVMYFMGEPGEDDDMEEEGEEEEDEEDEDEEEDYEEDYDDEEEDDDDVALPSISDVIGRLVNHNPIYFQGTLMTPDGVPLFPEILPKGKAPNKPPTAAPTTTTTTTKNPTRVQPGFKNKSMNGK</sequence>
<dbReference type="EMBL" id="AOGT01002285">
    <property type="protein sequence ID" value="EMG45907.1"/>
    <property type="molecule type" value="Genomic_DNA"/>
</dbReference>
<comment type="caution">
    <text evidence="2">The sequence shown here is derived from an EMBL/GenBank/DDBJ whole genome shotgun (WGS) entry which is preliminary data.</text>
</comment>
<feature type="region of interest" description="Disordered" evidence="1">
    <location>
        <begin position="79"/>
        <end position="117"/>
    </location>
</feature>
<feature type="compositionally biased region" description="Low complexity" evidence="1">
    <location>
        <begin position="168"/>
        <end position="180"/>
    </location>
</feature>
<dbReference type="Proteomes" id="UP000011777">
    <property type="component" value="Unassembled WGS sequence"/>
</dbReference>
<organism evidence="2 3">
    <name type="scientific">Candida maltosa (strain Xu316)</name>
    <name type="common">Yeast</name>
    <dbReference type="NCBI Taxonomy" id="1245528"/>
    <lineage>
        <taxon>Eukaryota</taxon>
        <taxon>Fungi</taxon>
        <taxon>Dikarya</taxon>
        <taxon>Ascomycota</taxon>
        <taxon>Saccharomycotina</taxon>
        <taxon>Pichiomycetes</taxon>
        <taxon>Debaryomycetaceae</taxon>
        <taxon>Candida/Lodderomyces clade</taxon>
        <taxon>Candida</taxon>
    </lineage>
</organism>
<reference evidence="2 3" key="1">
    <citation type="submission" date="2013-02" db="EMBL/GenBank/DDBJ databases">
        <title>Genome sequence of Candida maltosa Xu316, a potential industrial strain for xylitol and ethanol production.</title>
        <authorList>
            <person name="Yu J."/>
            <person name="Wang Q."/>
            <person name="Geng X."/>
            <person name="Bao W."/>
            <person name="He P."/>
            <person name="Cai J."/>
        </authorList>
    </citation>
    <scope>NUCLEOTIDE SEQUENCE [LARGE SCALE GENOMIC DNA]</scope>
    <source>
        <strain evidence="3">Xu316</strain>
    </source>
</reference>
<accession>M3HF81</accession>
<gene>
    <name evidence="2" type="ORF">G210_3873</name>
</gene>
<dbReference type="AlphaFoldDB" id="M3HF81"/>
<protein>
    <submittedName>
        <fullName evidence="2">Uncharacterized protein</fullName>
    </submittedName>
</protein>